<keyword evidence="4" id="KW-1185">Reference proteome</keyword>
<keyword evidence="2" id="KW-0812">Transmembrane</keyword>
<reference evidence="3" key="1">
    <citation type="submission" date="2022-06" db="EMBL/GenBank/DDBJ databases">
        <title>Sphingomonas sp. nov. isolated from rhizosphere soil of tomato.</title>
        <authorList>
            <person name="Dong H."/>
            <person name="Gao R."/>
        </authorList>
    </citation>
    <scope>NUCLEOTIDE SEQUENCE</scope>
    <source>
        <strain evidence="3">MMSM24</strain>
    </source>
</reference>
<evidence type="ECO:0000313" key="4">
    <source>
        <dbReference type="Proteomes" id="UP001165565"/>
    </source>
</evidence>
<organism evidence="3 4">
    <name type="scientific">Sphingomonas lycopersici</name>
    <dbReference type="NCBI Taxonomy" id="2951807"/>
    <lineage>
        <taxon>Bacteria</taxon>
        <taxon>Pseudomonadati</taxon>
        <taxon>Pseudomonadota</taxon>
        <taxon>Alphaproteobacteria</taxon>
        <taxon>Sphingomonadales</taxon>
        <taxon>Sphingomonadaceae</taxon>
        <taxon>Sphingomonas</taxon>
    </lineage>
</organism>
<feature type="transmembrane region" description="Helical" evidence="2">
    <location>
        <begin position="88"/>
        <end position="106"/>
    </location>
</feature>
<dbReference type="Proteomes" id="UP001165565">
    <property type="component" value="Unassembled WGS sequence"/>
</dbReference>
<dbReference type="GO" id="GO:0008643">
    <property type="term" value="P:carbohydrate transport"/>
    <property type="evidence" value="ECO:0007669"/>
    <property type="project" value="InterPro"/>
</dbReference>
<dbReference type="AlphaFoldDB" id="A0AA41ZB72"/>
<feature type="transmembrane region" description="Helical" evidence="2">
    <location>
        <begin position="391"/>
        <end position="417"/>
    </location>
</feature>
<dbReference type="InterPro" id="IPR039672">
    <property type="entry name" value="MFS_2"/>
</dbReference>
<sequence length="490" mass="52404">MASGGHPKAEKLPLSTRIFSGIGTTAFGIKDQGFGGFLMLYYNQVLGLPAAWVGTAIMIAMVADAFFDPIVGHVSDQCRSRWGRRHPFMYAAALPLAVFYFLLWSPPALSPAALSAYLLVTAVLVRFALSIYEIPSMALLSELSSDYDERTALVAWRYFFGTIGGIGITIIAFRYFLVPTAAQPVGQLNAAGYHEYAIVASILMLIFVLGAALGTHNRIPQLRIDIVPKERAKLSELGSAVHDVFGNRVYLIMLGAMLLLSIAAGLNSALGIYVNTYFWQLNSSAIATLTTAAMVGVLLAFLVALPLSKKLGKKRGALILFLFPLILVFLPVFARLGGVLPLHSPLVIPILTAQAILLTACAIGGSILLVSMISDVTDHVRLDTGRKSEGLLFSLVVLINKAISGLGVLFGGMLLSAVGFPAKAQPGKVPEHVVDTMVISFVSLYFVFALLGILSLIKFPITRESHADALARLDATPAGVLHEPVADPGR</sequence>
<dbReference type="PANTHER" id="PTHR11328">
    <property type="entry name" value="MAJOR FACILITATOR SUPERFAMILY DOMAIN-CONTAINING PROTEIN"/>
    <property type="match status" value="1"/>
</dbReference>
<protein>
    <submittedName>
        <fullName evidence="3">MFS transporter</fullName>
    </submittedName>
</protein>
<dbReference type="Pfam" id="PF13347">
    <property type="entry name" value="MFS_2"/>
    <property type="match status" value="1"/>
</dbReference>
<dbReference type="SUPFAM" id="SSF103473">
    <property type="entry name" value="MFS general substrate transporter"/>
    <property type="match status" value="1"/>
</dbReference>
<dbReference type="Gene3D" id="1.20.1250.20">
    <property type="entry name" value="MFS general substrate transporter like domains"/>
    <property type="match status" value="2"/>
</dbReference>
<dbReference type="InterPro" id="IPR036259">
    <property type="entry name" value="MFS_trans_sf"/>
</dbReference>
<dbReference type="GO" id="GO:0015293">
    <property type="term" value="F:symporter activity"/>
    <property type="evidence" value="ECO:0007669"/>
    <property type="project" value="InterPro"/>
</dbReference>
<feature type="transmembrane region" description="Helical" evidence="2">
    <location>
        <begin position="46"/>
        <end position="67"/>
    </location>
</feature>
<keyword evidence="2" id="KW-0472">Membrane</keyword>
<feature type="transmembrane region" description="Helical" evidence="2">
    <location>
        <begin position="155"/>
        <end position="176"/>
    </location>
</feature>
<feature type="transmembrane region" description="Helical" evidence="2">
    <location>
        <begin position="346"/>
        <end position="370"/>
    </location>
</feature>
<accession>A0AA41ZB72</accession>
<evidence type="ECO:0000256" key="1">
    <source>
        <dbReference type="ARBA" id="ARBA00009617"/>
    </source>
</evidence>
<feature type="transmembrane region" description="Helical" evidence="2">
    <location>
        <begin position="437"/>
        <end position="457"/>
    </location>
</feature>
<dbReference type="PANTHER" id="PTHR11328:SF24">
    <property type="entry name" value="MAJOR FACILITATOR SUPERFAMILY (MFS) PROFILE DOMAIN-CONTAINING PROTEIN"/>
    <property type="match status" value="1"/>
</dbReference>
<feature type="transmembrane region" description="Helical" evidence="2">
    <location>
        <begin position="196"/>
        <end position="214"/>
    </location>
</feature>
<gene>
    <name evidence="3" type="ORF">NEE01_14370</name>
</gene>
<name>A0AA41ZB72_9SPHN</name>
<dbReference type="EMBL" id="JANFAV010000010">
    <property type="protein sequence ID" value="MCW6535966.1"/>
    <property type="molecule type" value="Genomic_DNA"/>
</dbReference>
<proteinExistence type="inferred from homology"/>
<dbReference type="GO" id="GO:0005886">
    <property type="term" value="C:plasma membrane"/>
    <property type="evidence" value="ECO:0007669"/>
    <property type="project" value="TreeGrafter"/>
</dbReference>
<comment type="similarity">
    <text evidence="1">Belongs to the sodium:galactoside symporter (TC 2.A.2) family.</text>
</comment>
<comment type="caution">
    <text evidence="3">The sequence shown here is derived from an EMBL/GenBank/DDBJ whole genome shotgun (WGS) entry which is preliminary data.</text>
</comment>
<evidence type="ECO:0000256" key="2">
    <source>
        <dbReference type="SAM" id="Phobius"/>
    </source>
</evidence>
<feature type="transmembrane region" description="Helical" evidence="2">
    <location>
        <begin position="249"/>
        <end position="273"/>
    </location>
</feature>
<dbReference type="RefSeq" id="WP_265269396.1">
    <property type="nucleotide sequence ID" value="NZ_JANFAV010000010.1"/>
</dbReference>
<evidence type="ECO:0000313" key="3">
    <source>
        <dbReference type="EMBL" id="MCW6535966.1"/>
    </source>
</evidence>
<feature type="transmembrane region" description="Helical" evidence="2">
    <location>
        <begin position="112"/>
        <end position="134"/>
    </location>
</feature>
<feature type="transmembrane region" description="Helical" evidence="2">
    <location>
        <begin position="317"/>
        <end position="334"/>
    </location>
</feature>
<feature type="transmembrane region" description="Helical" evidence="2">
    <location>
        <begin position="285"/>
        <end position="305"/>
    </location>
</feature>
<keyword evidence="2" id="KW-1133">Transmembrane helix</keyword>